<evidence type="ECO:0000313" key="1">
    <source>
        <dbReference type="EMBL" id="KAI5626267.1"/>
    </source>
</evidence>
<keyword evidence="2" id="KW-1185">Reference proteome</keyword>
<accession>A0AAD5B1P6</accession>
<protein>
    <submittedName>
        <fullName evidence="1">Uncharacterized protein</fullName>
    </submittedName>
</protein>
<name>A0AAD5B1P6_SILAS</name>
<dbReference type="Proteomes" id="UP001205998">
    <property type="component" value="Unassembled WGS sequence"/>
</dbReference>
<dbReference type="AlphaFoldDB" id="A0AAD5B1P6"/>
<gene>
    <name evidence="1" type="ORF">C0J50_14257</name>
</gene>
<sequence length="67" mass="7395">MAACTWGRITCIRRTAAAPVPPSERSTEAQLTFRDCFFLFKGLFSASLALRPSLDLNSAPAEWTCQN</sequence>
<organism evidence="1 2">
    <name type="scientific">Silurus asotus</name>
    <name type="common">Amur catfish</name>
    <name type="synonym">Parasilurus asotus</name>
    <dbReference type="NCBI Taxonomy" id="30991"/>
    <lineage>
        <taxon>Eukaryota</taxon>
        <taxon>Metazoa</taxon>
        <taxon>Chordata</taxon>
        <taxon>Craniata</taxon>
        <taxon>Vertebrata</taxon>
        <taxon>Euteleostomi</taxon>
        <taxon>Actinopterygii</taxon>
        <taxon>Neopterygii</taxon>
        <taxon>Teleostei</taxon>
        <taxon>Ostariophysi</taxon>
        <taxon>Siluriformes</taxon>
        <taxon>Siluridae</taxon>
        <taxon>Silurus</taxon>
    </lineage>
</organism>
<evidence type="ECO:0000313" key="2">
    <source>
        <dbReference type="Proteomes" id="UP001205998"/>
    </source>
</evidence>
<comment type="caution">
    <text evidence="1">The sequence shown here is derived from an EMBL/GenBank/DDBJ whole genome shotgun (WGS) entry which is preliminary data.</text>
</comment>
<dbReference type="EMBL" id="MU551534">
    <property type="protein sequence ID" value="KAI5626267.1"/>
    <property type="molecule type" value="Genomic_DNA"/>
</dbReference>
<reference evidence="1" key="1">
    <citation type="submission" date="2018-07" db="EMBL/GenBank/DDBJ databases">
        <title>Comparative genomics of catfishes provides insights into carnivory and benthic adaptation.</title>
        <authorList>
            <person name="Zhang Y."/>
            <person name="Wang D."/>
            <person name="Peng Z."/>
            <person name="Zheng S."/>
            <person name="Shao F."/>
            <person name="Tao W."/>
        </authorList>
    </citation>
    <scope>NUCLEOTIDE SEQUENCE</scope>
    <source>
        <strain evidence="1">Chongqing</strain>
    </source>
</reference>
<proteinExistence type="predicted"/>